<dbReference type="InterPro" id="IPR008332">
    <property type="entry name" value="MethylG_MeTrfase_N"/>
</dbReference>
<comment type="catalytic activity">
    <reaction evidence="1 8">
        <text>a 4-O-methyl-thymidine in DNA + L-cysteinyl-[protein] = a thymidine in DNA + S-methyl-L-cysteinyl-[protein]</text>
        <dbReference type="Rhea" id="RHEA:53428"/>
        <dbReference type="Rhea" id="RHEA-COMP:10131"/>
        <dbReference type="Rhea" id="RHEA-COMP:10132"/>
        <dbReference type="Rhea" id="RHEA-COMP:13555"/>
        <dbReference type="Rhea" id="RHEA-COMP:13556"/>
        <dbReference type="ChEBI" id="CHEBI:29950"/>
        <dbReference type="ChEBI" id="CHEBI:82612"/>
        <dbReference type="ChEBI" id="CHEBI:137386"/>
        <dbReference type="ChEBI" id="CHEBI:137387"/>
        <dbReference type="EC" id="2.1.1.63"/>
    </reaction>
</comment>
<dbReference type="SUPFAM" id="SSF53155">
    <property type="entry name" value="Methylated DNA-protein cysteine methyltransferase domain"/>
    <property type="match status" value="1"/>
</dbReference>
<dbReference type="Pfam" id="PF01035">
    <property type="entry name" value="DNA_binding_1"/>
    <property type="match status" value="1"/>
</dbReference>
<dbReference type="GO" id="GO:0032259">
    <property type="term" value="P:methylation"/>
    <property type="evidence" value="ECO:0007669"/>
    <property type="project" value="UniProtKB-KW"/>
</dbReference>
<evidence type="ECO:0000259" key="9">
    <source>
        <dbReference type="Pfam" id="PF01035"/>
    </source>
</evidence>
<dbReference type="InterPro" id="IPR036217">
    <property type="entry name" value="MethylDNA_cys_MeTrfase_DNAb"/>
</dbReference>
<organism evidence="11 12">
    <name type="scientific">Paenibacillus sediminis</name>
    <dbReference type="NCBI Taxonomy" id="664909"/>
    <lineage>
        <taxon>Bacteria</taxon>
        <taxon>Bacillati</taxon>
        <taxon>Bacillota</taxon>
        <taxon>Bacilli</taxon>
        <taxon>Bacillales</taxon>
        <taxon>Paenibacillaceae</taxon>
        <taxon>Paenibacillus</taxon>
    </lineage>
</organism>
<dbReference type="InterPro" id="IPR036388">
    <property type="entry name" value="WH-like_DNA-bd_sf"/>
</dbReference>
<dbReference type="SUPFAM" id="SSF46767">
    <property type="entry name" value="Methylated DNA-protein cysteine methyltransferase, C-terminal domain"/>
    <property type="match status" value="1"/>
</dbReference>
<comment type="caution">
    <text evidence="11">The sequence shown here is derived from an EMBL/GenBank/DDBJ whole genome shotgun (WGS) entry which is preliminary data.</text>
</comment>
<dbReference type="CDD" id="cd06445">
    <property type="entry name" value="ATase"/>
    <property type="match status" value="1"/>
</dbReference>
<evidence type="ECO:0000256" key="7">
    <source>
        <dbReference type="ARBA" id="ARBA00049348"/>
    </source>
</evidence>
<evidence type="ECO:0000313" key="11">
    <source>
        <dbReference type="EMBL" id="MBP1938019.1"/>
    </source>
</evidence>
<evidence type="ECO:0000256" key="5">
    <source>
        <dbReference type="ARBA" id="ARBA00022763"/>
    </source>
</evidence>
<gene>
    <name evidence="11" type="ORF">J2Z20_002936</name>
</gene>
<dbReference type="HAMAP" id="MF_00772">
    <property type="entry name" value="OGT"/>
    <property type="match status" value="1"/>
</dbReference>
<dbReference type="EMBL" id="JAGGKP010000009">
    <property type="protein sequence ID" value="MBP1938019.1"/>
    <property type="molecule type" value="Genomic_DNA"/>
</dbReference>
<keyword evidence="3 8" id="KW-0489">Methyltransferase</keyword>
<comment type="miscellaneous">
    <text evidence="8">This enzyme catalyzes only one turnover and therefore is not strictly catalytic. According to one definition, an enzyme is a biocatalyst that acts repeatedly and over many reaction cycles.</text>
</comment>
<dbReference type="InterPro" id="IPR036631">
    <property type="entry name" value="MGMT_N_sf"/>
</dbReference>
<dbReference type="NCBIfam" id="TIGR00589">
    <property type="entry name" value="ogt"/>
    <property type="match status" value="1"/>
</dbReference>
<dbReference type="InterPro" id="IPR023546">
    <property type="entry name" value="MGMT"/>
</dbReference>
<evidence type="ECO:0000259" key="10">
    <source>
        <dbReference type="Pfam" id="PF02870"/>
    </source>
</evidence>
<evidence type="ECO:0000256" key="6">
    <source>
        <dbReference type="ARBA" id="ARBA00023204"/>
    </source>
</evidence>
<dbReference type="GO" id="GO:0008168">
    <property type="term" value="F:methyltransferase activity"/>
    <property type="evidence" value="ECO:0007669"/>
    <property type="project" value="UniProtKB-KW"/>
</dbReference>
<evidence type="ECO:0000256" key="4">
    <source>
        <dbReference type="ARBA" id="ARBA00022679"/>
    </source>
</evidence>
<name>A0ABS4H668_9BACL</name>
<dbReference type="InterPro" id="IPR001497">
    <property type="entry name" value="MethylDNA_cys_MeTrfase_AS"/>
</dbReference>
<dbReference type="Pfam" id="PF02870">
    <property type="entry name" value="Methyltransf_1N"/>
    <property type="match status" value="1"/>
</dbReference>
<proteinExistence type="inferred from homology"/>
<comment type="subcellular location">
    <subcellularLocation>
        <location evidence="8">Cytoplasm</location>
    </subcellularLocation>
</comment>
<keyword evidence="5 8" id="KW-0227">DNA damage</keyword>
<evidence type="ECO:0000256" key="1">
    <source>
        <dbReference type="ARBA" id="ARBA00001286"/>
    </source>
</evidence>
<evidence type="ECO:0000256" key="2">
    <source>
        <dbReference type="ARBA" id="ARBA00022490"/>
    </source>
</evidence>
<dbReference type="PROSITE" id="PS00374">
    <property type="entry name" value="MGMT"/>
    <property type="match status" value="1"/>
</dbReference>
<dbReference type="EC" id="2.1.1.63" evidence="8"/>
<dbReference type="InterPro" id="IPR014048">
    <property type="entry name" value="MethylDNA_cys_MeTrfase_DNA-bd"/>
</dbReference>
<keyword evidence="4 8" id="KW-0808">Transferase</keyword>
<sequence>MTIWYEEMETPIGLLTVCATSVGLCHIEFGSYADNLPVLELWAKRWFREVHFIRSAERLEKVMGQLNQYFAGELLHFDIPLDMQGTPFQLKVWEALRTIPYGEIRSYKQLAETIGKPKAVRAVGGANNRNPLPIIIPCHRVIGVNGQLVGYAGGLQVKEKLLEIEGVR</sequence>
<keyword evidence="6 8" id="KW-0234">DNA repair</keyword>
<evidence type="ECO:0000256" key="8">
    <source>
        <dbReference type="HAMAP-Rule" id="MF_00772"/>
    </source>
</evidence>
<evidence type="ECO:0000313" key="12">
    <source>
        <dbReference type="Proteomes" id="UP001519273"/>
    </source>
</evidence>
<dbReference type="PANTHER" id="PTHR10815:SF5">
    <property type="entry name" value="METHYLATED-DNA--PROTEIN-CYSTEINE METHYLTRANSFERASE"/>
    <property type="match status" value="1"/>
</dbReference>
<comment type="function">
    <text evidence="8">Involved in the cellular defense against the biological effects of O6-methylguanine (O6-MeG) and O4-methylthymine (O4-MeT) in DNA. Repairs the methylated nucleobase in DNA by stoichiometrically transferring the methyl group to a cysteine residue in the enzyme. This is a suicide reaction: the enzyme is irreversibly inactivated.</text>
</comment>
<dbReference type="Gene3D" id="1.10.10.10">
    <property type="entry name" value="Winged helix-like DNA-binding domain superfamily/Winged helix DNA-binding domain"/>
    <property type="match status" value="1"/>
</dbReference>
<comment type="similarity">
    <text evidence="8">Belongs to the MGMT family.</text>
</comment>
<feature type="active site" description="Nucleophile; methyl group acceptor" evidence="8">
    <location>
        <position position="138"/>
    </location>
</feature>
<accession>A0ABS4H668</accession>
<feature type="domain" description="Methylguanine DNA methyltransferase ribonuclease-like" evidence="10">
    <location>
        <begin position="4"/>
        <end position="82"/>
    </location>
</feature>
<feature type="domain" description="Methylated-DNA-[protein]-cysteine S-methyltransferase DNA binding" evidence="9">
    <location>
        <begin position="87"/>
        <end position="167"/>
    </location>
</feature>
<reference evidence="11 12" key="1">
    <citation type="submission" date="2021-03" db="EMBL/GenBank/DDBJ databases">
        <title>Genomic Encyclopedia of Type Strains, Phase IV (KMG-IV): sequencing the most valuable type-strain genomes for metagenomic binning, comparative biology and taxonomic classification.</title>
        <authorList>
            <person name="Goeker M."/>
        </authorList>
    </citation>
    <scope>NUCLEOTIDE SEQUENCE [LARGE SCALE GENOMIC DNA]</scope>
    <source>
        <strain evidence="11 12">DSM 23491</strain>
    </source>
</reference>
<keyword evidence="12" id="KW-1185">Reference proteome</keyword>
<keyword evidence="2 8" id="KW-0963">Cytoplasm</keyword>
<protein>
    <recommendedName>
        <fullName evidence="8">Methylated-DNA--protein-cysteine methyltransferase</fullName>
        <ecNumber evidence="8">2.1.1.63</ecNumber>
    </recommendedName>
    <alternativeName>
        <fullName evidence="8">6-O-methylguanine-DNA methyltransferase</fullName>
        <shortName evidence="8">MGMT</shortName>
    </alternativeName>
    <alternativeName>
        <fullName evidence="8">O-6-methylguanine-DNA-alkyltransferase</fullName>
    </alternativeName>
</protein>
<comment type="catalytic activity">
    <reaction evidence="7 8">
        <text>a 6-O-methyl-2'-deoxyguanosine in DNA + L-cysteinyl-[protein] = S-methyl-L-cysteinyl-[protein] + a 2'-deoxyguanosine in DNA</text>
        <dbReference type="Rhea" id="RHEA:24000"/>
        <dbReference type="Rhea" id="RHEA-COMP:10131"/>
        <dbReference type="Rhea" id="RHEA-COMP:10132"/>
        <dbReference type="Rhea" id="RHEA-COMP:11367"/>
        <dbReference type="Rhea" id="RHEA-COMP:11368"/>
        <dbReference type="ChEBI" id="CHEBI:29950"/>
        <dbReference type="ChEBI" id="CHEBI:82612"/>
        <dbReference type="ChEBI" id="CHEBI:85445"/>
        <dbReference type="ChEBI" id="CHEBI:85448"/>
        <dbReference type="EC" id="2.1.1.63"/>
    </reaction>
</comment>
<dbReference type="Proteomes" id="UP001519273">
    <property type="component" value="Unassembled WGS sequence"/>
</dbReference>
<evidence type="ECO:0000256" key="3">
    <source>
        <dbReference type="ARBA" id="ARBA00022603"/>
    </source>
</evidence>
<dbReference type="Gene3D" id="3.30.160.70">
    <property type="entry name" value="Methylated DNA-protein cysteine methyltransferase domain"/>
    <property type="match status" value="1"/>
</dbReference>
<dbReference type="PANTHER" id="PTHR10815">
    <property type="entry name" value="METHYLATED-DNA--PROTEIN-CYSTEINE METHYLTRANSFERASE"/>
    <property type="match status" value="1"/>
</dbReference>